<gene>
    <name evidence="1" type="ORF">PFY00_09535</name>
</gene>
<evidence type="ECO:0000313" key="2">
    <source>
        <dbReference type="Proteomes" id="UP001210720"/>
    </source>
</evidence>
<name>A0ABT4XST5_9RHOB</name>
<evidence type="ECO:0000313" key="1">
    <source>
        <dbReference type="EMBL" id="MDA7424967.1"/>
    </source>
</evidence>
<dbReference type="EMBL" id="JAQIOY010000003">
    <property type="protein sequence ID" value="MDA7424967.1"/>
    <property type="molecule type" value="Genomic_DNA"/>
</dbReference>
<reference evidence="1 2" key="1">
    <citation type="submission" date="2023-01" db="EMBL/GenBank/DDBJ databases">
        <title>Thalassococcus onchidii sp. nov., isolated from a marine invertebrate from the South China Sea.</title>
        <authorList>
            <person name="Xu S."/>
            <person name="Liu Z."/>
            <person name="Xu Y."/>
        </authorList>
    </citation>
    <scope>NUCLEOTIDE SEQUENCE [LARGE SCALE GENOMIC DNA]</scope>
    <source>
        <strain evidence="1 2">KCTC 32084</strain>
    </source>
</reference>
<protein>
    <submittedName>
        <fullName evidence="1">Uncharacterized protein</fullName>
    </submittedName>
</protein>
<keyword evidence="2" id="KW-1185">Reference proteome</keyword>
<organism evidence="1 2">
    <name type="scientific">Thalassococcus lentus</name>
    <dbReference type="NCBI Taxonomy" id="1210524"/>
    <lineage>
        <taxon>Bacteria</taxon>
        <taxon>Pseudomonadati</taxon>
        <taxon>Pseudomonadota</taxon>
        <taxon>Alphaproteobacteria</taxon>
        <taxon>Rhodobacterales</taxon>
        <taxon>Roseobacteraceae</taxon>
        <taxon>Thalassococcus</taxon>
    </lineage>
</organism>
<comment type="caution">
    <text evidence="1">The sequence shown here is derived from an EMBL/GenBank/DDBJ whole genome shotgun (WGS) entry which is preliminary data.</text>
</comment>
<proteinExistence type="predicted"/>
<dbReference type="SUPFAM" id="SSF52266">
    <property type="entry name" value="SGNH hydrolase"/>
    <property type="match status" value="1"/>
</dbReference>
<accession>A0ABT4XST5</accession>
<dbReference type="RefSeq" id="WP_271432326.1">
    <property type="nucleotide sequence ID" value="NZ_JAQIOY010000003.1"/>
</dbReference>
<dbReference type="Proteomes" id="UP001210720">
    <property type="component" value="Unassembled WGS sequence"/>
</dbReference>
<sequence>MKFTITPIGSCRIVDPLRRARSGYGFELSRNRSFGFTHTSPEAVQQLKFMRGELDIPEALWPYVSNNDRSDVLAQAPKSGDIHVVELSSEKILSMNGVYLQLNYLRTQFVPFFADGKRKNAYWKAIEKGTQEDIDALLAEHWSETDEQKADCAVLRNIRLRRADEEQTRADIRYLKEALPFVVFVTHVNAIDSGGTVIKTRDRYIQMVKRIAGEEGCLVIDPTDMMQHMGQQEALEPDLNHYTDDFKERVVENWFDAALTQALTQMIQSRDDKTAQAMLEAHLKARKARGDTAKNAGMAQLAAAFPDLGALSPVS</sequence>